<dbReference type="RefSeq" id="WP_075767960.1">
    <property type="nucleotide sequence ID" value="NZ_MJIL01000099.1"/>
</dbReference>
<dbReference type="PANTHER" id="PTHR35564:SF4">
    <property type="entry name" value="CYTOPLASMIC PROTEIN"/>
    <property type="match status" value="1"/>
</dbReference>
<organism evidence="1 2">
    <name type="scientific">Photobacterium proteolyticum</name>
    <dbReference type="NCBI Taxonomy" id="1903952"/>
    <lineage>
        <taxon>Bacteria</taxon>
        <taxon>Pseudomonadati</taxon>
        <taxon>Pseudomonadota</taxon>
        <taxon>Gammaproteobacteria</taxon>
        <taxon>Vibrionales</taxon>
        <taxon>Vibrionaceae</taxon>
        <taxon>Photobacterium</taxon>
    </lineage>
</organism>
<protein>
    <recommendedName>
        <fullName evidence="3">Type VI secretion protein</fullName>
    </recommendedName>
</protein>
<sequence>MKLKRIINQLDKDDFYQSVYTLQRVMQGGSFRDELGTDTLPRNEQIRFSVSQQLGFPGSAIEQIKENISDDGRLRLDVSVNSMGLTGPSGVLPRHYTELLIQRSRLKDVAIRDFFDLFNHRLIALNYRAWEKYQFPAQYERSLSGNSTPSDDVLRALSGATQDAEVSLGGLFAQPIRKTKSLQQILMFLSGCKVMVHEFVGRWLFLEHTEQTRLASRIEPEGQHAQLGVSSIVGKRVWDLCSAIEIEIQPSEQAKAMELMTEGSLLSVLKNVTRQYVPASIHVRWKITTTYRNLPVACLGSHGPGLGLGGALMVRIDSMDKALTIPVG</sequence>
<dbReference type="Pfam" id="PF06996">
    <property type="entry name" value="T6SS_TssG"/>
    <property type="match status" value="1"/>
</dbReference>
<dbReference type="NCBIfam" id="TIGR03347">
    <property type="entry name" value="VI_chp_1"/>
    <property type="match status" value="1"/>
</dbReference>
<dbReference type="InterPro" id="IPR010732">
    <property type="entry name" value="T6SS_TssG-like"/>
</dbReference>
<dbReference type="Proteomes" id="UP000186905">
    <property type="component" value="Unassembled WGS sequence"/>
</dbReference>
<evidence type="ECO:0008006" key="3">
    <source>
        <dbReference type="Google" id="ProtNLM"/>
    </source>
</evidence>
<reference evidence="1 2" key="1">
    <citation type="submission" date="2016-09" db="EMBL/GenBank/DDBJ databases">
        <title>Photobacterium proteolyticum sp. nov. a protease producing bacterium isolated from ocean sediments of Laizhou Bay.</title>
        <authorList>
            <person name="Li Y."/>
        </authorList>
    </citation>
    <scope>NUCLEOTIDE SEQUENCE [LARGE SCALE GENOMIC DNA]</scope>
    <source>
        <strain evidence="1 2">13-12</strain>
    </source>
</reference>
<gene>
    <name evidence="1" type="ORF">BIT28_10470</name>
</gene>
<dbReference type="EMBL" id="MJIL01000099">
    <property type="protein sequence ID" value="OLQ69960.1"/>
    <property type="molecule type" value="Genomic_DNA"/>
</dbReference>
<name>A0A1Q9G6L5_9GAMM</name>
<evidence type="ECO:0000313" key="1">
    <source>
        <dbReference type="EMBL" id="OLQ69960.1"/>
    </source>
</evidence>
<dbReference type="AlphaFoldDB" id="A0A1Q9G6L5"/>
<evidence type="ECO:0000313" key="2">
    <source>
        <dbReference type="Proteomes" id="UP000186905"/>
    </source>
</evidence>
<comment type="caution">
    <text evidence="1">The sequence shown here is derived from an EMBL/GenBank/DDBJ whole genome shotgun (WGS) entry which is preliminary data.</text>
</comment>
<dbReference type="PANTHER" id="PTHR35564">
    <property type="match status" value="1"/>
</dbReference>
<dbReference type="STRING" id="1903952.BIT28_10470"/>
<dbReference type="OrthoDB" id="1523296at2"/>
<proteinExistence type="predicted"/>
<accession>A0A1Q9G6L5</accession>
<keyword evidence="2" id="KW-1185">Reference proteome</keyword>